<dbReference type="PANTHER" id="PTHR10778">
    <property type="entry name" value="SOLUTE CARRIER FAMILY 35 MEMBER B"/>
    <property type="match status" value="1"/>
</dbReference>
<dbReference type="GO" id="GO:0005789">
    <property type="term" value="C:endoplasmic reticulum membrane"/>
    <property type="evidence" value="ECO:0007669"/>
    <property type="project" value="TreeGrafter"/>
</dbReference>
<accession>A0A7R9BZR2</accession>
<evidence type="ECO:0000256" key="10">
    <source>
        <dbReference type="SAM" id="Phobius"/>
    </source>
</evidence>
<evidence type="ECO:0000313" key="12">
    <source>
        <dbReference type="Proteomes" id="UP000678499"/>
    </source>
</evidence>
<dbReference type="Pfam" id="PF08449">
    <property type="entry name" value="UAA"/>
    <property type="match status" value="1"/>
</dbReference>
<dbReference type="GO" id="GO:0000139">
    <property type="term" value="C:Golgi membrane"/>
    <property type="evidence" value="ECO:0007669"/>
    <property type="project" value="UniProtKB-SubCell"/>
</dbReference>
<evidence type="ECO:0000256" key="4">
    <source>
        <dbReference type="ARBA" id="ARBA00022692"/>
    </source>
</evidence>
<feature type="transmembrane region" description="Helical" evidence="10">
    <location>
        <begin position="219"/>
        <end position="240"/>
    </location>
</feature>
<keyword evidence="12" id="KW-1185">Reference proteome</keyword>
<feature type="transmembrane region" description="Helical" evidence="10">
    <location>
        <begin position="31"/>
        <end position="50"/>
    </location>
</feature>
<sequence>MRAYMELVDSDEEFPIGVLRVMEDAKIARKVSHLCCMFAVFMISSVAYGYLMERNYVELKLAEDASWFVAAMIFCFQSMCAVSHMTWHQQRIPVFSVPKTHLALLGAISMTSSGFSAYSLKYVNYPTNIMVKSCKLLPVMIGSAIMLKIKYQCSDVTSCLLMCFGVAAFVLAGKDITPNFSFLGITALVISVSADGLLGNMQKKLFQNTPQSSAEELTAGTTMFGAAINLTLLFFSGNLWSSVMKVQEKGPLTWMLLVAQATFGYINTTVVLILVEEFDPLTAMSMATLKRVVAIIGSFIFFSKAFSYQYLWSGVLVLLGLYGIVFSKLRRDAAEQKKKSEQGMNNCV</sequence>
<feature type="transmembrane region" description="Helical" evidence="10">
    <location>
        <begin position="252"/>
        <end position="275"/>
    </location>
</feature>
<evidence type="ECO:0000256" key="3">
    <source>
        <dbReference type="ARBA" id="ARBA00022448"/>
    </source>
</evidence>
<keyword evidence="5 10" id="KW-1133">Transmembrane helix</keyword>
<reference evidence="11" key="1">
    <citation type="submission" date="2020-11" db="EMBL/GenBank/DDBJ databases">
        <authorList>
            <person name="Tran Van P."/>
        </authorList>
    </citation>
    <scope>NUCLEOTIDE SEQUENCE</scope>
</reference>
<dbReference type="EMBL" id="CAJPEX010004963">
    <property type="protein sequence ID" value="CAG0923329.1"/>
    <property type="molecule type" value="Genomic_DNA"/>
</dbReference>
<keyword evidence="4 10" id="KW-0812">Transmembrane</keyword>
<gene>
    <name evidence="11" type="ORF">NMOB1V02_LOCUS10795</name>
</gene>
<evidence type="ECO:0000256" key="5">
    <source>
        <dbReference type="ARBA" id="ARBA00022989"/>
    </source>
</evidence>
<evidence type="ECO:0000256" key="1">
    <source>
        <dbReference type="ARBA" id="ARBA00004653"/>
    </source>
</evidence>
<dbReference type="EMBL" id="OA887000">
    <property type="protein sequence ID" value="CAD7283177.1"/>
    <property type="molecule type" value="Genomic_DNA"/>
</dbReference>
<comment type="subcellular location">
    <subcellularLocation>
        <location evidence="1">Golgi apparatus membrane</location>
        <topology evidence="1">Multi-pass membrane protein</topology>
    </subcellularLocation>
</comment>
<feature type="transmembrane region" description="Helical" evidence="10">
    <location>
        <begin position="179"/>
        <end position="198"/>
    </location>
</feature>
<protein>
    <recommendedName>
        <fullName evidence="7">Adenosine 3'-phospho 5'-phosphosulfate transporter 2</fullName>
    </recommendedName>
    <alternativeName>
        <fullName evidence="8">PAPS transporter 2</fullName>
    </alternativeName>
    <alternativeName>
        <fullName evidence="9">Solute carrier family 35 member B3 homolog</fullName>
    </alternativeName>
</protein>
<dbReference type="PANTHER" id="PTHR10778:SF8">
    <property type="entry name" value="ADENOSINE 3'-PHOSPHO 5'-PHOSPHOSULFATE TRANSPORTER 2"/>
    <property type="match status" value="1"/>
</dbReference>
<name>A0A7R9BZR2_9CRUS</name>
<comment type="similarity">
    <text evidence="2">Belongs to the nucleotide-sugar transporter family. SLC35B subfamily.</text>
</comment>
<evidence type="ECO:0000256" key="8">
    <source>
        <dbReference type="ARBA" id="ARBA00041866"/>
    </source>
</evidence>
<keyword evidence="6 10" id="KW-0472">Membrane</keyword>
<feature type="transmembrane region" description="Helical" evidence="10">
    <location>
        <begin position="310"/>
        <end position="329"/>
    </location>
</feature>
<dbReference type="GO" id="GO:0046964">
    <property type="term" value="F:3'-phosphoadenosine 5'-phosphosulfate transmembrane transporter activity"/>
    <property type="evidence" value="ECO:0007669"/>
    <property type="project" value="TreeGrafter"/>
</dbReference>
<organism evidence="11">
    <name type="scientific">Notodromas monacha</name>
    <dbReference type="NCBI Taxonomy" id="399045"/>
    <lineage>
        <taxon>Eukaryota</taxon>
        <taxon>Metazoa</taxon>
        <taxon>Ecdysozoa</taxon>
        <taxon>Arthropoda</taxon>
        <taxon>Crustacea</taxon>
        <taxon>Oligostraca</taxon>
        <taxon>Ostracoda</taxon>
        <taxon>Podocopa</taxon>
        <taxon>Podocopida</taxon>
        <taxon>Cypridocopina</taxon>
        <taxon>Cypridoidea</taxon>
        <taxon>Cyprididae</taxon>
        <taxon>Notodromas</taxon>
    </lineage>
</organism>
<dbReference type="InterPro" id="IPR013657">
    <property type="entry name" value="SCL35B1-4/HUT1"/>
</dbReference>
<evidence type="ECO:0000256" key="7">
    <source>
        <dbReference type="ARBA" id="ARBA00039669"/>
    </source>
</evidence>
<evidence type="ECO:0000313" key="11">
    <source>
        <dbReference type="EMBL" id="CAD7283177.1"/>
    </source>
</evidence>
<evidence type="ECO:0000256" key="2">
    <source>
        <dbReference type="ARBA" id="ARBA00010694"/>
    </source>
</evidence>
<evidence type="ECO:0000256" key="6">
    <source>
        <dbReference type="ARBA" id="ARBA00023136"/>
    </source>
</evidence>
<dbReference type="OrthoDB" id="438495at2759"/>
<evidence type="ECO:0000256" key="9">
    <source>
        <dbReference type="ARBA" id="ARBA00042729"/>
    </source>
</evidence>
<proteinExistence type="inferred from homology"/>
<keyword evidence="3" id="KW-0813">Transport</keyword>
<feature type="transmembrane region" description="Helical" evidence="10">
    <location>
        <begin position="156"/>
        <end position="173"/>
    </location>
</feature>
<dbReference type="AlphaFoldDB" id="A0A7R9BZR2"/>
<feature type="transmembrane region" description="Helical" evidence="10">
    <location>
        <begin position="65"/>
        <end position="82"/>
    </location>
</feature>
<dbReference type="Proteomes" id="UP000678499">
    <property type="component" value="Unassembled WGS sequence"/>
</dbReference>
<feature type="transmembrane region" description="Helical" evidence="10">
    <location>
        <begin position="102"/>
        <end position="123"/>
    </location>
</feature>